<protein>
    <submittedName>
        <fullName evidence="1">Uncharacterized protein</fullName>
    </submittedName>
</protein>
<evidence type="ECO:0000313" key="1">
    <source>
        <dbReference type="EMBL" id="CAF2046985.1"/>
    </source>
</evidence>
<sequence length="197" mass="21331">MFLALMIPYIIAASCIDASLVGIIRNASLILSNFNITVEESSCQTCLCEMFNSTGNNSIVSLNCYVYSSNRVTCQIFTMDMYLNSPAFHMIANVNSTFYFLQLPSIQESTKIVEAAISSSTTDEVISTTYGMISTTDEVISTTDGMISTTDEVISTTNGMISTTYGMISTTDEVISTITSMVSGNTIAFQRSITIVS</sequence>
<accession>A0A816PEY1</accession>
<reference evidence="1" key="1">
    <citation type="submission" date="2021-02" db="EMBL/GenBank/DDBJ databases">
        <authorList>
            <person name="Nowell W R."/>
        </authorList>
    </citation>
    <scope>NUCLEOTIDE SEQUENCE</scope>
</reference>
<comment type="caution">
    <text evidence="1">The sequence shown here is derived from an EMBL/GenBank/DDBJ whole genome shotgun (WGS) entry which is preliminary data.</text>
</comment>
<dbReference type="EMBL" id="CAJNRE010005595">
    <property type="protein sequence ID" value="CAF2046985.1"/>
    <property type="molecule type" value="Genomic_DNA"/>
</dbReference>
<dbReference type="Proteomes" id="UP000663824">
    <property type="component" value="Unassembled WGS sequence"/>
</dbReference>
<gene>
    <name evidence="1" type="ORF">MBJ925_LOCUS12296</name>
</gene>
<dbReference type="AlphaFoldDB" id="A0A816PEY1"/>
<evidence type="ECO:0000313" key="2">
    <source>
        <dbReference type="Proteomes" id="UP000663824"/>
    </source>
</evidence>
<organism evidence="1 2">
    <name type="scientific">Rotaria magnacalcarata</name>
    <dbReference type="NCBI Taxonomy" id="392030"/>
    <lineage>
        <taxon>Eukaryota</taxon>
        <taxon>Metazoa</taxon>
        <taxon>Spiralia</taxon>
        <taxon>Gnathifera</taxon>
        <taxon>Rotifera</taxon>
        <taxon>Eurotatoria</taxon>
        <taxon>Bdelloidea</taxon>
        <taxon>Philodinida</taxon>
        <taxon>Philodinidae</taxon>
        <taxon>Rotaria</taxon>
    </lineage>
</organism>
<name>A0A816PEY1_9BILA</name>
<proteinExistence type="predicted"/>